<gene>
    <name evidence="1" type="ORF">COMA1_20530</name>
</gene>
<reference evidence="1 2" key="1">
    <citation type="submission" date="2015-10" db="EMBL/GenBank/DDBJ databases">
        <authorList>
            <person name="Gilbert D.G."/>
        </authorList>
    </citation>
    <scope>NUCLEOTIDE SEQUENCE [LARGE SCALE GENOMIC DNA]</scope>
    <source>
        <strain evidence="1">COMA1</strain>
    </source>
</reference>
<keyword evidence="2" id="KW-1185">Reference proteome</keyword>
<sequence>MRKIGAHSPDFSKARASLFMRALGENRVRHPSPTPYLKETRTTVFEVDG</sequence>
<evidence type="ECO:0000313" key="1">
    <source>
        <dbReference type="EMBL" id="CUS35933.1"/>
    </source>
</evidence>
<name>A0A0S4LH25_9BACT</name>
<evidence type="ECO:0000313" key="2">
    <source>
        <dbReference type="Proteomes" id="UP000199032"/>
    </source>
</evidence>
<dbReference type="EMBL" id="CZQA01000008">
    <property type="protein sequence ID" value="CUS35933.1"/>
    <property type="molecule type" value="Genomic_DNA"/>
</dbReference>
<organism evidence="1 2">
    <name type="scientific">Candidatus Nitrospira nitrosa</name>
    <dbReference type="NCBI Taxonomy" id="1742972"/>
    <lineage>
        <taxon>Bacteria</taxon>
        <taxon>Pseudomonadati</taxon>
        <taxon>Nitrospirota</taxon>
        <taxon>Nitrospiria</taxon>
        <taxon>Nitrospirales</taxon>
        <taxon>Nitrospiraceae</taxon>
        <taxon>Nitrospira</taxon>
    </lineage>
</organism>
<proteinExistence type="predicted"/>
<protein>
    <submittedName>
        <fullName evidence="1">Uncharacterized protein</fullName>
    </submittedName>
</protein>
<dbReference type="STRING" id="1742972.COMA1_20530"/>
<dbReference type="AlphaFoldDB" id="A0A0S4LH25"/>
<dbReference type="Proteomes" id="UP000199032">
    <property type="component" value="Unassembled WGS sequence"/>
</dbReference>
<accession>A0A0S4LH25</accession>